<evidence type="ECO:0000313" key="3">
    <source>
        <dbReference type="EMBL" id="GAB1312558.1"/>
    </source>
</evidence>
<sequence length="717" mass="79496">MERGRRQSRRKSCVDGLSGQLGRLGTASASSEEPSRPSKRFCVSLTISQDCTEDRKVHVRRLYALGNGNRPRCGKRSCDDGDEDVQAGVITPPTTPDIFADSDLHDSLTGDFAVPKLPGGVKLRYSDPDGNVEIFNKPDPGPAPGLYQPPVESDVQYKPVLDTAARSRSTIRRALNEERTQERRRRLAAAAHSNYEARRGPSGLPPTLPPLPAVPPATTDSSGTRSGSEHGRRALRNVANRMGMLDDRVIAMFGERWAHLHAESNPSPLREDDSEPSPILTTAAVDSDFLPRRNRLRPERTYALSNIRFTQAPNHPSRSVTRSPAGSSRARRRESILRIDTRSSLNGAGEGSQPHQPAPGRRPWEFEAADFDGLGNRNRSLSPEGDNVWDTLLSTLTLGPQPPSVGSSFASPLPRRRPLRALPPSRPVGTTAWLTKQYDKGKIYHHNMSRFDRMRRPVESDRLSTGKTATSGIYREPPAGAPPSTLQIRYTTGIVLAGELLQLLLFPPYLVIFENRVSICSAFVPRVVLLAPHTEEGEHSPEIADAVPLILVPLRGAKPEEALEPLLWGLQPSSLLIRRSPSTLFRVLMSLLKGCDDPYFSLDRSKARIKLKKDYIPGFGDTADLIVVGGRRDARDEQEIGAGKLWWTSFYIGCVENKGEAVLTESKPRLRIIDTIDRHCISKADIVHLNRHGYFRRPPFAESTPEFDIMFERGQRP</sequence>
<dbReference type="Proteomes" id="UP001628179">
    <property type="component" value="Unassembled WGS sequence"/>
</dbReference>
<dbReference type="PROSITE" id="PS50160">
    <property type="entry name" value="DNA_LIGASE_A3"/>
    <property type="match status" value="1"/>
</dbReference>
<accession>A0ABQ0G466</accession>
<feature type="compositionally biased region" description="Basic residues" evidence="1">
    <location>
        <begin position="1"/>
        <end position="11"/>
    </location>
</feature>
<feature type="region of interest" description="Disordered" evidence="1">
    <location>
        <begin position="264"/>
        <end position="292"/>
    </location>
</feature>
<dbReference type="Gene3D" id="2.40.50.140">
    <property type="entry name" value="Nucleic acid-binding proteins"/>
    <property type="match status" value="1"/>
</dbReference>
<keyword evidence="4" id="KW-1185">Reference proteome</keyword>
<dbReference type="InterPro" id="IPR012310">
    <property type="entry name" value="DNA_ligase_ATP-dep_cent"/>
</dbReference>
<name>A0ABQ0G466_9PEZI</name>
<evidence type="ECO:0000256" key="1">
    <source>
        <dbReference type="SAM" id="MobiDB-lite"/>
    </source>
</evidence>
<dbReference type="GeneID" id="98173513"/>
<feature type="region of interest" description="Disordered" evidence="1">
    <location>
        <begin position="176"/>
        <end position="233"/>
    </location>
</feature>
<feature type="compositionally biased region" description="Polar residues" evidence="1">
    <location>
        <begin position="306"/>
        <end position="321"/>
    </location>
</feature>
<proteinExistence type="predicted"/>
<gene>
    <name evidence="3" type="ORF">MFIFM68171_02768</name>
</gene>
<organism evidence="3 4">
    <name type="scientific">Madurella fahalii</name>
    <dbReference type="NCBI Taxonomy" id="1157608"/>
    <lineage>
        <taxon>Eukaryota</taxon>
        <taxon>Fungi</taxon>
        <taxon>Dikarya</taxon>
        <taxon>Ascomycota</taxon>
        <taxon>Pezizomycotina</taxon>
        <taxon>Sordariomycetes</taxon>
        <taxon>Sordariomycetidae</taxon>
        <taxon>Sordariales</taxon>
        <taxon>Sordariales incertae sedis</taxon>
        <taxon>Madurella</taxon>
    </lineage>
</organism>
<feature type="domain" description="ATP-dependent DNA ligase family profile" evidence="2">
    <location>
        <begin position="587"/>
        <end position="656"/>
    </location>
</feature>
<feature type="compositionally biased region" description="Pro residues" evidence="1">
    <location>
        <begin position="203"/>
        <end position="215"/>
    </location>
</feature>
<comment type="caution">
    <text evidence="3">The sequence shown here is derived from an EMBL/GenBank/DDBJ whole genome shotgun (WGS) entry which is preliminary data.</text>
</comment>
<protein>
    <recommendedName>
        <fullName evidence="2">ATP-dependent DNA ligase family profile domain-containing protein</fullName>
    </recommendedName>
</protein>
<feature type="region of interest" description="Disordered" evidence="1">
    <location>
        <begin position="403"/>
        <end position="424"/>
    </location>
</feature>
<evidence type="ECO:0000259" key="2">
    <source>
        <dbReference type="PROSITE" id="PS50160"/>
    </source>
</evidence>
<dbReference type="RefSeq" id="XP_070914291.1">
    <property type="nucleotide sequence ID" value="XM_071058190.1"/>
</dbReference>
<feature type="region of interest" description="Disordered" evidence="1">
    <location>
        <begin position="1"/>
        <end position="39"/>
    </location>
</feature>
<feature type="region of interest" description="Disordered" evidence="1">
    <location>
        <begin position="457"/>
        <end position="478"/>
    </location>
</feature>
<evidence type="ECO:0000313" key="4">
    <source>
        <dbReference type="Proteomes" id="UP001628179"/>
    </source>
</evidence>
<feature type="region of interest" description="Disordered" evidence="1">
    <location>
        <begin position="306"/>
        <end position="363"/>
    </location>
</feature>
<reference evidence="3 4" key="1">
    <citation type="submission" date="2024-09" db="EMBL/GenBank/DDBJ databases">
        <title>Itraconazole resistance in Madurella fahalii resulting from another homologue of gene encoding cytochrome P450 14-alpha sterol demethylase (CYP51).</title>
        <authorList>
            <person name="Yoshioka I."/>
            <person name="Fahal A.H."/>
            <person name="Kaneko S."/>
            <person name="Yaguchi T."/>
        </authorList>
    </citation>
    <scope>NUCLEOTIDE SEQUENCE [LARGE SCALE GENOMIC DNA]</scope>
    <source>
        <strain evidence="3 4">IFM 68171</strain>
    </source>
</reference>
<dbReference type="InterPro" id="IPR012340">
    <property type="entry name" value="NA-bd_OB-fold"/>
</dbReference>
<dbReference type="EMBL" id="BAAFSV010000001">
    <property type="protein sequence ID" value="GAB1312558.1"/>
    <property type="molecule type" value="Genomic_DNA"/>
</dbReference>